<reference evidence="7 8" key="1">
    <citation type="submission" date="2022-07" db="EMBL/GenBank/DDBJ databases">
        <authorList>
            <person name="Li W.-J."/>
            <person name="Deng Q.-Q."/>
        </authorList>
    </citation>
    <scope>NUCLEOTIDE SEQUENCE [LARGE SCALE GENOMIC DNA]</scope>
    <source>
        <strain evidence="7 8">SYSU M60028</strain>
    </source>
</reference>
<feature type="transmembrane region" description="Helical" evidence="6">
    <location>
        <begin position="142"/>
        <end position="165"/>
    </location>
</feature>
<dbReference type="Gene3D" id="1.20.1260.100">
    <property type="entry name" value="TspO/MBR protein"/>
    <property type="match status" value="1"/>
</dbReference>
<keyword evidence="5 6" id="KW-0472">Membrane</keyword>
<evidence type="ECO:0000256" key="6">
    <source>
        <dbReference type="SAM" id="Phobius"/>
    </source>
</evidence>
<keyword evidence="3 6" id="KW-0812">Transmembrane</keyword>
<feature type="transmembrane region" description="Helical" evidence="6">
    <location>
        <begin position="56"/>
        <end position="77"/>
    </location>
</feature>
<protein>
    <submittedName>
        <fullName evidence="7">Tryptophan-rich sensory protein</fullName>
    </submittedName>
</protein>
<feature type="transmembrane region" description="Helical" evidence="6">
    <location>
        <begin position="12"/>
        <end position="36"/>
    </location>
</feature>
<dbReference type="PANTHER" id="PTHR10057:SF0">
    <property type="entry name" value="TRANSLOCATOR PROTEIN"/>
    <property type="match status" value="1"/>
</dbReference>
<sequence>MSAQASDRNATSPWLHAVIAVGVVFAAGAIGSAATLPSIPLWYERLAKPAFTPPNWVFGPVWTLLYAMMALAFWRILRLPPDRTRRRQAIMTFATQIVLNALWSVVFFGLRNPPLALAVILALEAAILATLYAFAKLDRVAGWLLAPYPLWVAYATALNAAIVWLNP</sequence>
<dbReference type="PIRSF" id="PIRSF005859">
    <property type="entry name" value="PBR"/>
    <property type="match status" value="1"/>
</dbReference>
<dbReference type="CDD" id="cd15904">
    <property type="entry name" value="TSPO_MBR"/>
    <property type="match status" value="1"/>
</dbReference>
<dbReference type="EMBL" id="JANCLU010000007">
    <property type="protein sequence ID" value="MCP8938714.1"/>
    <property type="molecule type" value="Genomic_DNA"/>
</dbReference>
<keyword evidence="8" id="KW-1185">Reference proteome</keyword>
<accession>A0ABT1LB51</accession>
<comment type="caution">
    <text evidence="7">The sequence shown here is derived from an EMBL/GenBank/DDBJ whole genome shotgun (WGS) entry which is preliminary data.</text>
</comment>
<feature type="transmembrane region" description="Helical" evidence="6">
    <location>
        <begin position="89"/>
        <end position="109"/>
    </location>
</feature>
<evidence type="ECO:0000256" key="4">
    <source>
        <dbReference type="ARBA" id="ARBA00022989"/>
    </source>
</evidence>
<comment type="similarity">
    <text evidence="2">Belongs to the TspO/BZRP family.</text>
</comment>
<gene>
    <name evidence="7" type="ORF">NK718_09325</name>
</gene>
<feature type="transmembrane region" description="Helical" evidence="6">
    <location>
        <begin position="115"/>
        <end position="135"/>
    </location>
</feature>
<evidence type="ECO:0000256" key="2">
    <source>
        <dbReference type="ARBA" id="ARBA00007524"/>
    </source>
</evidence>
<organism evidence="7 8">
    <name type="scientific">Alsobacter ponti</name>
    <dbReference type="NCBI Taxonomy" id="2962936"/>
    <lineage>
        <taxon>Bacteria</taxon>
        <taxon>Pseudomonadati</taxon>
        <taxon>Pseudomonadota</taxon>
        <taxon>Alphaproteobacteria</taxon>
        <taxon>Hyphomicrobiales</taxon>
        <taxon>Alsobacteraceae</taxon>
        <taxon>Alsobacter</taxon>
    </lineage>
</organism>
<dbReference type="RefSeq" id="WP_254740905.1">
    <property type="nucleotide sequence ID" value="NZ_JANCLU010000007.1"/>
</dbReference>
<proteinExistence type="inferred from homology"/>
<evidence type="ECO:0000313" key="7">
    <source>
        <dbReference type="EMBL" id="MCP8938714.1"/>
    </source>
</evidence>
<dbReference type="Proteomes" id="UP001205890">
    <property type="component" value="Unassembled WGS sequence"/>
</dbReference>
<evidence type="ECO:0000256" key="1">
    <source>
        <dbReference type="ARBA" id="ARBA00004141"/>
    </source>
</evidence>
<evidence type="ECO:0000313" key="8">
    <source>
        <dbReference type="Proteomes" id="UP001205890"/>
    </source>
</evidence>
<dbReference type="PANTHER" id="PTHR10057">
    <property type="entry name" value="PERIPHERAL-TYPE BENZODIAZEPINE RECEPTOR"/>
    <property type="match status" value="1"/>
</dbReference>
<name>A0ABT1LB51_9HYPH</name>
<dbReference type="InterPro" id="IPR038330">
    <property type="entry name" value="TspO/MBR-related_sf"/>
</dbReference>
<dbReference type="InterPro" id="IPR004307">
    <property type="entry name" value="TspO_MBR"/>
</dbReference>
<comment type="subcellular location">
    <subcellularLocation>
        <location evidence="1">Membrane</location>
        <topology evidence="1">Multi-pass membrane protein</topology>
    </subcellularLocation>
</comment>
<evidence type="ECO:0000256" key="3">
    <source>
        <dbReference type="ARBA" id="ARBA00022692"/>
    </source>
</evidence>
<evidence type="ECO:0000256" key="5">
    <source>
        <dbReference type="ARBA" id="ARBA00023136"/>
    </source>
</evidence>
<dbReference type="Pfam" id="PF03073">
    <property type="entry name" value="TspO_MBR"/>
    <property type="match status" value="1"/>
</dbReference>
<keyword evidence="4 6" id="KW-1133">Transmembrane helix</keyword>